<evidence type="ECO:0000313" key="5">
    <source>
        <dbReference type="Proteomes" id="UP001364617"/>
    </source>
</evidence>
<organism evidence="4 5">
    <name type="scientific">Phoxinus phoxinus</name>
    <name type="common">Eurasian minnow</name>
    <dbReference type="NCBI Taxonomy" id="58324"/>
    <lineage>
        <taxon>Eukaryota</taxon>
        <taxon>Metazoa</taxon>
        <taxon>Chordata</taxon>
        <taxon>Craniata</taxon>
        <taxon>Vertebrata</taxon>
        <taxon>Euteleostomi</taxon>
        <taxon>Actinopterygii</taxon>
        <taxon>Neopterygii</taxon>
        <taxon>Teleostei</taxon>
        <taxon>Ostariophysi</taxon>
        <taxon>Cypriniformes</taxon>
        <taxon>Leuciscidae</taxon>
        <taxon>Phoxininae</taxon>
        <taxon>Phoxinus</taxon>
    </lineage>
</organism>
<evidence type="ECO:0000256" key="1">
    <source>
        <dbReference type="ARBA" id="ARBA00022729"/>
    </source>
</evidence>
<protein>
    <recommendedName>
        <fullName evidence="3">Alpha-macroglobulin receptor-binding domain-containing protein</fullName>
    </recommendedName>
</protein>
<dbReference type="InterPro" id="IPR036595">
    <property type="entry name" value="A-macroglobulin_rcpt-bd_sf"/>
</dbReference>
<dbReference type="PANTHER" id="PTHR11412:SF136">
    <property type="entry name" value="CD109 ANTIGEN"/>
    <property type="match status" value="1"/>
</dbReference>
<dbReference type="InterPro" id="IPR009048">
    <property type="entry name" value="A-macroglobulin_rcpt-bd"/>
</dbReference>
<sequence length="443" mass="49105">MQRTAYWLSVHQDPDGSFRESGQVIHTELQGGLDGPVSLTAYVLIALLEDTEYKSTYEGSVSSALSFLKSRLAQGISSNYSLSLVTYALSLANSTSAPSALTHLLNRALVVDGVPTWRSPGDILYNSWQPRSADIEISAYVLLSMYRLKLMDEGFSLMKWLSQQRNHLGGYGSTQDTVMALHALSVYATINNGEFVDLSITVNGAAMFNIDRYNYLLLQSQDLPIDASEGIGVEVVAEGKGIALLQLTVFYNVMNLRRSLRRRDIHTDEAFYLDIDVMDDEDFRVQLHICFSLREGLGLSQTGMAILDVGLLTGFSLAQDGVQIDDIVRRVETPAGRVILYLDTVTIFEKCIEISTIMDFKVANVQDAVMMIYDYYEPQRRTVRSYTSEIRQHMSVCSLCGSDCSQCGALDISVTDGTPSISQHPRLALSLTTALLLLLSIYN</sequence>
<comment type="caution">
    <text evidence="4">The sequence shown here is derived from an EMBL/GenBank/DDBJ whole genome shotgun (WGS) entry which is preliminary data.</text>
</comment>
<name>A0AAN9H481_9TELE</name>
<gene>
    <name evidence="4" type="ORF">R3I93_012237</name>
</gene>
<evidence type="ECO:0000259" key="3">
    <source>
        <dbReference type="SMART" id="SM01361"/>
    </source>
</evidence>
<dbReference type="EMBL" id="JAYKXH010000012">
    <property type="protein sequence ID" value="KAK7151233.1"/>
    <property type="molecule type" value="Genomic_DNA"/>
</dbReference>
<keyword evidence="1" id="KW-0732">Signal</keyword>
<evidence type="ECO:0000256" key="2">
    <source>
        <dbReference type="ARBA" id="ARBA00022966"/>
    </source>
</evidence>
<dbReference type="SUPFAM" id="SSF48239">
    <property type="entry name" value="Terpenoid cyclases/Protein prenyltransferases"/>
    <property type="match status" value="1"/>
</dbReference>
<dbReference type="InterPro" id="IPR050473">
    <property type="entry name" value="A2M/Complement_sys"/>
</dbReference>
<feature type="domain" description="Alpha-macroglobulin receptor-binding" evidence="3">
    <location>
        <begin position="302"/>
        <end position="386"/>
    </location>
</feature>
<dbReference type="InterPro" id="IPR011626">
    <property type="entry name" value="Alpha-macroglobulin_TED"/>
</dbReference>
<keyword evidence="2" id="KW-0882">Thioester bond</keyword>
<evidence type="ECO:0000313" key="4">
    <source>
        <dbReference type="EMBL" id="KAK7151233.1"/>
    </source>
</evidence>
<dbReference type="Gene3D" id="1.50.10.20">
    <property type="match status" value="1"/>
</dbReference>
<dbReference type="Proteomes" id="UP001364617">
    <property type="component" value="Unassembled WGS sequence"/>
</dbReference>
<dbReference type="SMART" id="SM01361">
    <property type="entry name" value="A2M_recep"/>
    <property type="match status" value="1"/>
</dbReference>
<reference evidence="4 5" key="1">
    <citation type="submission" date="2024-02" db="EMBL/GenBank/DDBJ databases">
        <title>Chromosome-level genome assembly of the Eurasian Minnow (Phoxinus phoxinus).</title>
        <authorList>
            <person name="Oriowo T.O."/>
            <person name="Martin S."/>
            <person name="Stange M."/>
            <person name="Chrysostomakis Y."/>
            <person name="Brown T."/>
            <person name="Winkler S."/>
            <person name="Kukowka S."/>
            <person name="Myers E.W."/>
            <person name="Bohne A."/>
        </authorList>
    </citation>
    <scope>NUCLEOTIDE SEQUENCE [LARGE SCALE GENOMIC DNA]</scope>
    <source>
        <strain evidence="4">ZFMK-TIS-60720</strain>
        <tissue evidence="4">Whole Organism</tissue>
    </source>
</reference>
<dbReference type="AlphaFoldDB" id="A0AAN9H481"/>
<dbReference type="SUPFAM" id="SSF49410">
    <property type="entry name" value="Alpha-macroglobulin receptor domain"/>
    <property type="match status" value="1"/>
</dbReference>
<dbReference type="PANTHER" id="PTHR11412">
    <property type="entry name" value="MACROGLOBULIN / COMPLEMENT"/>
    <property type="match status" value="1"/>
</dbReference>
<keyword evidence="5" id="KW-1185">Reference proteome</keyword>
<dbReference type="GO" id="GO:0005615">
    <property type="term" value="C:extracellular space"/>
    <property type="evidence" value="ECO:0007669"/>
    <property type="project" value="InterPro"/>
</dbReference>
<dbReference type="Pfam" id="PF07678">
    <property type="entry name" value="TED_complement"/>
    <property type="match status" value="1"/>
</dbReference>
<dbReference type="Pfam" id="PF07677">
    <property type="entry name" value="A2M_recep"/>
    <property type="match status" value="1"/>
</dbReference>
<accession>A0AAN9H481</accession>
<dbReference type="Gene3D" id="2.60.40.690">
    <property type="entry name" value="Alpha-macroglobulin, receptor-binding domain"/>
    <property type="match status" value="1"/>
</dbReference>
<proteinExistence type="predicted"/>
<dbReference type="InterPro" id="IPR008930">
    <property type="entry name" value="Terpenoid_cyclase/PrenylTrfase"/>
</dbReference>